<accession>A0ABY4M573</accession>
<keyword evidence="4" id="KW-1185">Reference proteome</keyword>
<dbReference type="InterPro" id="IPR050267">
    <property type="entry name" value="Anti-sigma-factor_SerPK"/>
</dbReference>
<evidence type="ECO:0000313" key="4">
    <source>
        <dbReference type="Proteomes" id="UP000830115"/>
    </source>
</evidence>
<keyword evidence="3" id="KW-0067">ATP-binding</keyword>
<dbReference type="GO" id="GO:0005524">
    <property type="term" value="F:ATP binding"/>
    <property type="evidence" value="ECO:0007669"/>
    <property type="project" value="UniProtKB-KW"/>
</dbReference>
<keyword evidence="1" id="KW-0808">Transferase</keyword>
<dbReference type="Gene3D" id="3.30.565.10">
    <property type="entry name" value="Histidine kinase-like ATPase, C-terminal domain"/>
    <property type="match status" value="1"/>
</dbReference>
<reference evidence="3" key="1">
    <citation type="submission" date="2021-10" db="EMBL/GenBank/DDBJ databases">
        <title>Streptomyces nigrumlapis sp.nov.,an antimicrobial producing actinobacterium isolated from Black Gobi rocks.</title>
        <authorList>
            <person name="Wen Y."/>
            <person name="Zhang W."/>
            <person name="Liu X.G."/>
        </authorList>
    </citation>
    <scope>NUCLEOTIDE SEQUENCE</scope>
    <source>
        <strain evidence="3">ST13-2-2</strain>
    </source>
</reference>
<dbReference type="CDD" id="cd16936">
    <property type="entry name" value="HATPase_RsbW-like"/>
    <property type="match status" value="1"/>
</dbReference>
<feature type="domain" description="Histidine kinase/HSP90-like ATPase" evidence="2">
    <location>
        <begin position="22"/>
        <end position="130"/>
    </location>
</feature>
<keyword evidence="1" id="KW-0723">Serine/threonine-protein kinase</keyword>
<dbReference type="PANTHER" id="PTHR35526">
    <property type="entry name" value="ANTI-SIGMA-F FACTOR RSBW-RELATED"/>
    <property type="match status" value="1"/>
</dbReference>
<sequence>MASEPRAAWQPLPRQQAFGHTAVSVRAAREFARDTLAGWGISDRVDDVRLCVSELATNALAHASEGAKGFRVGITLDGRLLRVEVHDNGPGMPRRCAPDDDSDTGRGLLLVSDVADDWGSEAVGQHKVVWAEFKVSSPFWSPASIDGLRHVPARDHRVGSRCPPQHAFHREHVEAAAHPNNEGKYE</sequence>
<name>A0ABY4M573_9ACTN</name>
<keyword evidence="3" id="KW-0547">Nucleotide-binding</keyword>
<dbReference type="PANTHER" id="PTHR35526:SF3">
    <property type="entry name" value="ANTI-SIGMA-F FACTOR RSBW"/>
    <property type="match status" value="1"/>
</dbReference>
<dbReference type="InterPro" id="IPR003594">
    <property type="entry name" value="HATPase_dom"/>
</dbReference>
<gene>
    <name evidence="3" type="ORF">K9S39_06345</name>
</gene>
<protein>
    <submittedName>
        <fullName evidence="3">ATP-binding protein</fullName>
    </submittedName>
</protein>
<dbReference type="Proteomes" id="UP000830115">
    <property type="component" value="Chromosome"/>
</dbReference>
<evidence type="ECO:0000259" key="2">
    <source>
        <dbReference type="Pfam" id="PF13581"/>
    </source>
</evidence>
<dbReference type="RefSeq" id="WP_248862344.1">
    <property type="nucleotide sequence ID" value="NZ_CP086322.1"/>
</dbReference>
<keyword evidence="1" id="KW-0418">Kinase</keyword>
<dbReference type="EMBL" id="CP086322">
    <property type="protein sequence ID" value="UQA91531.1"/>
    <property type="molecule type" value="Genomic_DNA"/>
</dbReference>
<evidence type="ECO:0000256" key="1">
    <source>
        <dbReference type="ARBA" id="ARBA00022527"/>
    </source>
</evidence>
<proteinExistence type="predicted"/>
<organism evidence="3 4">
    <name type="scientific">Streptomyces halobius</name>
    <dbReference type="NCBI Taxonomy" id="2879846"/>
    <lineage>
        <taxon>Bacteria</taxon>
        <taxon>Bacillati</taxon>
        <taxon>Actinomycetota</taxon>
        <taxon>Actinomycetes</taxon>
        <taxon>Kitasatosporales</taxon>
        <taxon>Streptomycetaceae</taxon>
        <taxon>Streptomyces</taxon>
    </lineage>
</organism>
<dbReference type="SUPFAM" id="SSF55874">
    <property type="entry name" value="ATPase domain of HSP90 chaperone/DNA topoisomerase II/histidine kinase"/>
    <property type="match status" value="1"/>
</dbReference>
<dbReference type="InterPro" id="IPR036890">
    <property type="entry name" value="HATPase_C_sf"/>
</dbReference>
<evidence type="ECO:0000313" key="3">
    <source>
        <dbReference type="EMBL" id="UQA91531.1"/>
    </source>
</evidence>
<dbReference type="Pfam" id="PF13581">
    <property type="entry name" value="HATPase_c_2"/>
    <property type="match status" value="1"/>
</dbReference>